<organism evidence="2 3">
    <name type="scientific">Streptomyces jumonjinensis</name>
    <dbReference type="NCBI Taxonomy" id="1945"/>
    <lineage>
        <taxon>Bacteria</taxon>
        <taxon>Bacillati</taxon>
        <taxon>Actinomycetota</taxon>
        <taxon>Actinomycetes</taxon>
        <taxon>Kitasatosporales</taxon>
        <taxon>Streptomycetaceae</taxon>
        <taxon>Streptomyces</taxon>
    </lineage>
</organism>
<dbReference type="EMBL" id="VCLA01000191">
    <property type="protein sequence ID" value="MQT04306.1"/>
    <property type="molecule type" value="Genomic_DNA"/>
</dbReference>
<dbReference type="AlphaFoldDB" id="A0A646KTG8"/>
<feature type="compositionally biased region" description="Basic and acidic residues" evidence="1">
    <location>
        <begin position="61"/>
        <end position="74"/>
    </location>
</feature>
<name>A0A646KTG8_STRJU</name>
<keyword evidence="3" id="KW-1185">Reference proteome</keyword>
<protein>
    <submittedName>
        <fullName evidence="2">Uncharacterized protein</fullName>
    </submittedName>
</protein>
<dbReference type="Proteomes" id="UP000419138">
    <property type="component" value="Unassembled WGS sequence"/>
</dbReference>
<dbReference type="RefSeq" id="WP_228388723.1">
    <property type="nucleotide sequence ID" value="NZ_JBEPDZ010000022.1"/>
</dbReference>
<gene>
    <name evidence="2" type="ORF">FF041_30335</name>
</gene>
<evidence type="ECO:0000256" key="1">
    <source>
        <dbReference type="SAM" id="MobiDB-lite"/>
    </source>
</evidence>
<evidence type="ECO:0000313" key="3">
    <source>
        <dbReference type="Proteomes" id="UP000419138"/>
    </source>
</evidence>
<proteinExistence type="predicted"/>
<evidence type="ECO:0000313" key="2">
    <source>
        <dbReference type="EMBL" id="MQT04306.1"/>
    </source>
</evidence>
<accession>A0A646KTG8</accession>
<reference evidence="2 3" key="1">
    <citation type="submission" date="2019-05" db="EMBL/GenBank/DDBJ databases">
        <title>Comparative genomics and metabolomics analyses of clavulanic acid producing Streptomyces species provides insight into specialized metabolism and evolution of beta-lactam biosynthetic gene clusters.</title>
        <authorList>
            <person name="Moore M.A."/>
            <person name="Cruz-Morales P."/>
            <person name="Barona Gomez F."/>
            <person name="Kapil T."/>
        </authorList>
    </citation>
    <scope>NUCLEOTIDE SEQUENCE [LARGE SCALE GENOMIC DNA]</scope>
    <source>
        <strain evidence="2 3">NRRL 5741</strain>
    </source>
</reference>
<feature type="region of interest" description="Disordered" evidence="1">
    <location>
        <begin position="55"/>
        <end position="74"/>
    </location>
</feature>
<sequence length="74" mass="8188">MGKGDRHPKKDVEAALKRAEACGLKVLHKQNGHNWGYLICCPCSESVRISCTPRSAGTEAKSIDEFTRDHRGHV</sequence>
<comment type="caution">
    <text evidence="2">The sequence shown here is derived from an EMBL/GenBank/DDBJ whole genome shotgun (WGS) entry which is preliminary data.</text>
</comment>